<dbReference type="OrthoDB" id="5509251at2"/>
<dbReference type="RefSeq" id="WP_071901886.1">
    <property type="nucleotide sequence ID" value="NZ_MPIN01000009.1"/>
</dbReference>
<dbReference type="AlphaFoldDB" id="A0A1L9B3D8"/>
<evidence type="ECO:0000313" key="2">
    <source>
        <dbReference type="EMBL" id="OJH36730.1"/>
    </source>
</evidence>
<organism evidence="2 3">
    <name type="scientific">Cystobacter ferrugineus</name>
    <dbReference type="NCBI Taxonomy" id="83449"/>
    <lineage>
        <taxon>Bacteria</taxon>
        <taxon>Pseudomonadati</taxon>
        <taxon>Myxococcota</taxon>
        <taxon>Myxococcia</taxon>
        <taxon>Myxococcales</taxon>
        <taxon>Cystobacterineae</taxon>
        <taxon>Archangiaceae</taxon>
        <taxon>Cystobacter</taxon>
    </lineage>
</organism>
<dbReference type="EMBL" id="MPIN01000009">
    <property type="protein sequence ID" value="OJH36730.1"/>
    <property type="molecule type" value="Genomic_DNA"/>
</dbReference>
<protein>
    <recommendedName>
        <fullName evidence="1">Immunity MXAN-0049 protein domain-containing protein</fullName>
    </recommendedName>
</protein>
<sequence>MERRFFDLNIDVYVPGRWYLAEPRNLDGQQIEDIWQFIDGRRVEDPGPLRIPIFKPGRPIDIEFAGAGQTPIVSARVASVFRKMAPSDVQLFPVEVEGTTDPYFLLNVARTVRCIDDSACGEVRLWTPENRQPEKIGQYRVVSDLRIDKSKACEERVFRLWGWSSPIIIDEELKQALEKTGIVGGRFDEV</sequence>
<reference evidence="3" key="1">
    <citation type="submission" date="2016-11" db="EMBL/GenBank/DDBJ databases">
        <authorList>
            <person name="Shukria A."/>
            <person name="Stevens D.C."/>
        </authorList>
    </citation>
    <scope>NUCLEOTIDE SEQUENCE [LARGE SCALE GENOMIC DNA]</scope>
    <source>
        <strain evidence="3">Cbfe23</strain>
    </source>
</reference>
<dbReference type="InterPro" id="IPR012433">
    <property type="entry name" value="Imm11"/>
</dbReference>
<dbReference type="Proteomes" id="UP000182229">
    <property type="component" value="Unassembled WGS sequence"/>
</dbReference>
<keyword evidence="3" id="KW-1185">Reference proteome</keyword>
<evidence type="ECO:0000259" key="1">
    <source>
        <dbReference type="Pfam" id="PF07791"/>
    </source>
</evidence>
<reference evidence="2 3" key="2">
    <citation type="submission" date="2016-12" db="EMBL/GenBank/DDBJ databases">
        <title>Draft Genome Sequence of Cystobacter ferrugineus Strain Cbfe23.</title>
        <authorList>
            <person name="Akbar S."/>
            <person name="Dowd S.E."/>
            <person name="Stevens D.C."/>
        </authorList>
    </citation>
    <scope>NUCLEOTIDE SEQUENCE [LARGE SCALE GENOMIC DNA]</scope>
    <source>
        <strain evidence="2 3">Cbfe23</strain>
    </source>
</reference>
<gene>
    <name evidence="2" type="ORF">BON30_29920</name>
</gene>
<comment type="caution">
    <text evidence="2">The sequence shown here is derived from an EMBL/GenBank/DDBJ whole genome shotgun (WGS) entry which is preliminary data.</text>
</comment>
<accession>A0A1L9B3D8</accession>
<proteinExistence type="predicted"/>
<name>A0A1L9B3D8_9BACT</name>
<dbReference type="Pfam" id="PF07791">
    <property type="entry name" value="Imm11"/>
    <property type="match status" value="1"/>
</dbReference>
<evidence type="ECO:0000313" key="3">
    <source>
        <dbReference type="Proteomes" id="UP000182229"/>
    </source>
</evidence>
<feature type="domain" description="Immunity MXAN-0049 protein" evidence="1">
    <location>
        <begin position="72"/>
        <end position="190"/>
    </location>
</feature>